<dbReference type="GO" id="GO:0006307">
    <property type="term" value="P:DNA alkylation repair"/>
    <property type="evidence" value="ECO:0007669"/>
    <property type="project" value="TreeGrafter"/>
</dbReference>
<dbReference type="InterPro" id="IPR037151">
    <property type="entry name" value="AlkB-like_sf"/>
</dbReference>
<dbReference type="InterPro" id="IPR032852">
    <property type="entry name" value="ALKBH2"/>
</dbReference>
<dbReference type="Proteomes" id="UP001211907">
    <property type="component" value="Unassembled WGS sequence"/>
</dbReference>
<evidence type="ECO:0000259" key="3">
    <source>
        <dbReference type="Pfam" id="PF13532"/>
    </source>
</evidence>
<feature type="domain" description="Alpha-ketoglutarate-dependent dioxygenase AlkB-like" evidence="3">
    <location>
        <begin position="73"/>
        <end position="166"/>
    </location>
</feature>
<dbReference type="Gene3D" id="2.60.120.590">
    <property type="entry name" value="Alpha-ketoglutarate-dependent dioxygenase AlkB-like"/>
    <property type="match status" value="2"/>
</dbReference>
<accession>A0AAD5T3W8</accession>
<dbReference type="EMBL" id="JADGJH010000503">
    <property type="protein sequence ID" value="KAJ3127606.1"/>
    <property type="molecule type" value="Genomic_DNA"/>
</dbReference>
<sequence>MSPNSVFHRHKATVFVLPIGGGRVYHLRSPVNDNGAADSELADKILEAFKNDSDLPLSRRTFKAHQISKFLSQQFSFNVGHEYRYINNQNESTSFENSPIPVKIAFEHIQTAVPALNLNELLVLGYLKGQKMNFHTDDEKGLGASVISWSFGSSAEMWFRERNPQRKNEFRNDVCSDSNNDFDPTMLVKAPYFDAFESRHVQPITPPKSISDENQKYNMMETFYEDTDTDEDFEAALILQEMSKYSRSFNSDTESMEPSFHTLPPLSMLIQNVNKWKEDEEKQRHELERISQMQKQHFLWIKQEQDRKVQTNWHQPSPSIPGLQMIQPYNNDPLQHIPPENNTGCQASRPPAWKVESPPPARRGNSIKIPGPCKTAYTVKPPTLTEPSNLAPPLPKKRKRSAKLDSETAEHKVIKRVCLKILLKHGDLLIMDGRSVQKHYEHSIQSIEDVRFAITARRIGEP</sequence>
<feature type="binding site" evidence="1">
    <location>
        <position position="138"/>
    </location>
    <ligand>
        <name>substrate</name>
    </ligand>
</feature>
<evidence type="ECO:0000313" key="5">
    <source>
        <dbReference type="Proteomes" id="UP001211907"/>
    </source>
</evidence>
<dbReference type="Pfam" id="PF13532">
    <property type="entry name" value="2OG-FeII_Oxy_2"/>
    <property type="match status" value="1"/>
</dbReference>
<evidence type="ECO:0000313" key="4">
    <source>
        <dbReference type="EMBL" id="KAJ3127606.1"/>
    </source>
</evidence>
<name>A0AAD5T3W8_9FUNG</name>
<reference evidence="4" key="1">
    <citation type="submission" date="2020-05" db="EMBL/GenBank/DDBJ databases">
        <title>Phylogenomic resolution of chytrid fungi.</title>
        <authorList>
            <person name="Stajich J.E."/>
            <person name="Amses K."/>
            <person name="Simmons R."/>
            <person name="Seto K."/>
            <person name="Myers J."/>
            <person name="Bonds A."/>
            <person name="Quandt C.A."/>
            <person name="Barry K."/>
            <person name="Liu P."/>
            <person name="Grigoriev I."/>
            <person name="Longcore J.E."/>
            <person name="James T.Y."/>
        </authorList>
    </citation>
    <scope>NUCLEOTIDE SEQUENCE</scope>
    <source>
        <strain evidence="4">JEL0513</strain>
    </source>
</reference>
<feature type="binding site" evidence="1">
    <location>
        <position position="126"/>
    </location>
    <ligand>
        <name>2-oxoglutarate</name>
        <dbReference type="ChEBI" id="CHEBI:16810"/>
    </ligand>
</feature>
<keyword evidence="5" id="KW-1185">Reference proteome</keyword>
<dbReference type="GO" id="GO:0008198">
    <property type="term" value="F:ferrous iron binding"/>
    <property type="evidence" value="ECO:0007669"/>
    <property type="project" value="TreeGrafter"/>
</dbReference>
<evidence type="ECO:0000256" key="1">
    <source>
        <dbReference type="PIRSR" id="PIRSR632852-1"/>
    </source>
</evidence>
<proteinExistence type="predicted"/>
<dbReference type="SUPFAM" id="SSF51197">
    <property type="entry name" value="Clavaminate synthase-like"/>
    <property type="match status" value="2"/>
</dbReference>
<protein>
    <recommendedName>
        <fullName evidence="3">Alpha-ketoglutarate-dependent dioxygenase AlkB-like domain-containing protein</fullName>
    </recommendedName>
</protein>
<dbReference type="InterPro" id="IPR027450">
    <property type="entry name" value="AlkB-like"/>
</dbReference>
<feature type="region of interest" description="Disordered" evidence="2">
    <location>
        <begin position="340"/>
        <end position="407"/>
    </location>
</feature>
<gene>
    <name evidence="4" type="ORF">HK100_009667</name>
</gene>
<comment type="caution">
    <text evidence="4">The sequence shown here is derived from an EMBL/GenBank/DDBJ whole genome shotgun (WGS) entry which is preliminary data.</text>
</comment>
<evidence type="ECO:0000256" key="2">
    <source>
        <dbReference type="SAM" id="MobiDB-lite"/>
    </source>
</evidence>
<dbReference type="PANTHER" id="PTHR31573:SF4">
    <property type="entry name" value="FE2OG DIOXYGENASE DOMAIN-CONTAINING PROTEIN"/>
    <property type="match status" value="1"/>
</dbReference>
<organism evidence="4 5">
    <name type="scientific">Physocladia obscura</name>
    <dbReference type="NCBI Taxonomy" id="109957"/>
    <lineage>
        <taxon>Eukaryota</taxon>
        <taxon>Fungi</taxon>
        <taxon>Fungi incertae sedis</taxon>
        <taxon>Chytridiomycota</taxon>
        <taxon>Chytridiomycota incertae sedis</taxon>
        <taxon>Chytridiomycetes</taxon>
        <taxon>Chytridiales</taxon>
        <taxon>Chytriomycetaceae</taxon>
        <taxon>Physocladia</taxon>
    </lineage>
</organism>
<dbReference type="PANTHER" id="PTHR31573">
    <property type="entry name" value="ALPHA-KETOGLUTARATE-DEPENDENT DIOXYGENASE ALKB HOMOLOG 2"/>
    <property type="match status" value="1"/>
</dbReference>
<dbReference type="GO" id="GO:0035516">
    <property type="term" value="F:broad specificity oxidative DNA demethylase activity"/>
    <property type="evidence" value="ECO:0007669"/>
    <property type="project" value="TreeGrafter"/>
</dbReference>
<dbReference type="AlphaFoldDB" id="A0AAD5T3W8"/>
<dbReference type="GO" id="GO:0051747">
    <property type="term" value="F:cytosine C-5 DNA demethylase activity"/>
    <property type="evidence" value="ECO:0007669"/>
    <property type="project" value="TreeGrafter"/>
</dbReference>
<feature type="binding site" evidence="1">
    <location>
        <position position="135"/>
    </location>
    <ligand>
        <name>2-oxoglutarate</name>
        <dbReference type="ChEBI" id="CHEBI:16810"/>
    </ligand>
</feature>